<evidence type="ECO:0000256" key="2">
    <source>
        <dbReference type="ARBA" id="ARBA00022448"/>
    </source>
</evidence>
<dbReference type="Proteomes" id="UP000053317">
    <property type="component" value="Unassembled WGS sequence"/>
</dbReference>
<evidence type="ECO:0000256" key="5">
    <source>
        <dbReference type="SAM" id="MobiDB-lite"/>
    </source>
</evidence>
<dbReference type="Pfam" id="PF13874">
    <property type="entry name" value="Nup54"/>
    <property type="match status" value="1"/>
</dbReference>
<dbReference type="PANTHER" id="PTHR13000:SF0">
    <property type="entry name" value="NUCLEOPORIN P54"/>
    <property type="match status" value="1"/>
</dbReference>
<comment type="caution">
    <text evidence="7">The sequence shown here is derived from an EMBL/GenBank/DDBJ whole genome shotgun (WGS) entry which is preliminary data.</text>
</comment>
<evidence type="ECO:0000313" key="7">
    <source>
        <dbReference type="EMBL" id="KKY25531.1"/>
    </source>
</evidence>
<feature type="compositionally biased region" description="Polar residues" evidence="5">
    <location>
        <begin position="50"/>
        <end position="63"/>
    </location>
</feature>
<feature type="compositionally biased region" description="Polar residues" evidence="5">
    <location>
        <begin position="7"/>
        <end position="16"/>
    </location>
</feature>
<dbReference type="GO" id="GO:0006999">
    <property type="term" value="P:nuclear pore organization"/>
    <property type="evidence" value="ECO:0007669"/>
    <property type="project" value="TreeGrafter"/>
</dbReference>
<feature type="compositionally biased region" description="Low complexity" evidence="5">
    <location>
        <begin position="147"/>
        <end position="175"/>
    </location>
</feature>
<comment type="subcellular location">
    <subcellularLocation>
        <location evidence="1">Nucleus</location>
    </subcellularLocation>
</comment>
<dbReference type="PANTHER" id="PTHR13000">
    <property type="entry name" value="NUCLEOPORIN P54"/>
    <property type="match status" value="1"/>
</dbReference>
<evidence type="ECO:0000256" key="4">
    <source>
        <dbReference type="SAM" id="Coils"/>
    </source>
</evidence>
<keyword evidence="3" id="KW-0539">Nucleus</keyword>
<sequence>MSLFNLGGNSSAQQSKPPFGAAQPAQSGSGLFGGGVGGVGAADGQQPQQSGSLFGSSQPQQSGGLFGQSTQVQSQPSQSGGFFGGFGQSTQQQSSQPTQSGGLFGGLGQNTQQQSQPQQSSGLFGGLGQSTQQNAPMQPGLFGGLGQSTQQPPQQQQQQQLGQSQAQPQLQFGQSTNQQDRQGSVKSLWEEGRGLGSIYRTIPAQIQLLAEKWNPASLSSPFRTYLYQKVDEQSAPFYQPTEGEDPDRWEEAMLKRPGPDYVPALARGFFEMGKRAQLQRQYIEYCQIRLHEINSSLDAQLQTHNQSVASRLAECRRKHVVASQRILALAAKIQILKSRGYAMDNAEEELKLKLEKLEREVFDPTVSGREQEIWARMIGIRERSKQLQLDIERTAPVANGDEDGLDEATIKAAKNALQAYDTQLRHLQKELKLVQDEFADWDSPGTNGNTIK</sequence>
<proteinExistence type="predicted"/>
<dbReference type="Gene3D" id="1.20.5.490">
    <property type="entry name" value="Single helix bin"/>
    <property type="match status" value="1"/>
</dbReference>
<evidence type="ECO:0000256" key="3">
    <source>
        <dbReference type="ARBA" id="ARBA00023242"/>
    </source>
</evidence>
<feature type="region of interest" description="Disordered" evidence="5">
    <location>
        <begin position="1"/>
        <end position="185"/>
    </location>
</feature>
<feature type="compositionally biased region" description="Low complexity" evidence="5">
    <location>
        <begin position="67"/>
        <end position="80"/>
    </location>
</feature>
<protein>
    <submittedName>
        <fullName evidence="7">Putative nucleoporin nup44</fullName>
    </submittedName>
</protein>
<dbReference type="Gene3D" id="1.20.5.3600">
    <property type="match status" value="1"/>
</dbReference>
<dbReference type="InterPro" id="IPR025712">
    <property type="entry name" value="Nup54_alpha-helical_dom"/>
</dbReference>
<dbReference type="InterPro" id="IPR024864">
    <property type="entry name" value="Nup54/Nup57/Nup44"/>
</dbReference>
<feature type="compositionally biased region" description="Gly residues" evidence="5">
    <location>
        <begin position="30"/>
        <end position="41"/>
    </location>
</feature>
<keyword evidence="4" id="KW-0175">Coiled coil</keyword>
<organism evidence="7 8">
    <name type="scientific">Phaeomoniella chlamydospora</name>
    <name type="common">Phaeoacremonium chlamydosporum</name>
    <dbReference type="NCBI Taxonomy" id="158046"/>
    <lineage>
        <taxon>Eukaryota</taxon>
        <taxon>Fungi</taxon>
        <taxon>Dikarya</taxon>
        <taxon>Ascomycota</taxon>
        <taxon>Pezizomycotina</taxon>
        <taxon>Eurotiomycetes</taxon>
        <taxon>Chaetothyriomycetidae</taxon>
        <taxon>Phaeomoniellales</taxon>
        <taxon>Phaeomoniellaceae</taxon>
        <taxon>Phaeomoniella</taxon>
    </lineage>
</organism>
<keyword evidence="8" id="KW-1185">Reference proteome</keyword>
<dbReference type="AlphaFoldDB" id="A0A0G2ETQ2"/>
<reference evidence="7 8" key="2">
    <citation type="submission" date="2015-05" db="EMBL/GenBank/DDBJ databases">
        <authorList>
            <person name="Morales-Cruz A."/>
            <person name="Amrine K.C."/>
            <person name="Cantu D."/>
        </authorList>
    </citation>
    <scope>NUCLEOTIDE SEQUENCE [LARGE SCALE GENOMIC DNA]</scope>
    <source>
        <strain evidence="7">UCRPC4</strain>
    </source>
</reference>
<evidence type="ECO:0000256" key="1">
    <source>
        <dbReference type="ARBA" id="ARBA00004123"/>
    </source>
</evidence>
<dbReference type="GO" id="GO:0006607">
    <property type="term" value="P:NLS-bearing protein import into nucleus"/>
    <property type="evidence" value="ECO:0007669"/>
    <property type="project" value="TreeGrafter"/>
</dbReference>
<reference evidence="7 8" key="1">
    <citation type="submission" date="2015-05" db="EMBL/GenBank/DDBJ databases">
        <title>Distinctive expansion of gene families associated with plant cell wall degradation and secondary metabolism in the genomes of grapevine trunk pathogens.</title>
        <authorList>
            <person name="Lawrence D.P."/>
            <person name="Travadon R."/>
            <person name="Rolshausen P.E."/>
            <person name="Baumgartner K."/>
        </authorList>
    </citation>
    <scope>NUCLEOTIDE SEQUENCE [LARGE SCALE GENOMIC DNA]</scope>
    <source>
        <strain evidence="7">UCRPC4</strain>
    </source>
</reference>
<keyword evidence="2" id="KW-0813">Transport</keyword>
<dbReference type="EMBL" id="LCWF01000041">
    <property type="protein sequence ID" value="KKY25531.1"/>
    <property type="molecule type" value="Genomic_DNA"/>
</dbReference>
<feature type="compositionally biased region" description="Polar residues" evidence="5">
    <location>
        <begin position="176"/>
        <end position="185"/>
    </location>
</feature>
<evidence type="ECO:0000313" key="8">
    <source>
        <dbReference type="Proteomes" id="UP000053317"/>
    </source>
</evidence>
<gene>
    <name evidence="7" type="ORF">UCRPC4_g01795</name>
</gene>
<feature type="domain" description="Nucleoporin Nup54 alpha-helical" evidence="6">
    <location>
        <begin position="242"/>
        <end position="377"/>
    </location>
</feature>
<feature type="compositionally biased region" description="Low complexity" evidence="5">
    <location>
        <begin position="88"/>
        <end position="101"/>
    </location>
</feature>
<accession>A0A0G2ETQ2</accession>
<feature type="compositionally biased region" description="Low complexity" evidence="5">
    <location>
        <begin position="109"/>
        <end position="122"/>
    </location>
</feature>
<dbReference type="OrthoDB" id="6162375at2759"/>
<evidence type="ECO:0000259" key="6">
    <source>
        <dbReference type="Pfam" id="PF13874"/>
    </source>
</evidence>
<dbReference type="GO" id="GO:0036228">
    <property type="term" value="P:protein localization to nuclear inner membrane"/>
    <property type="evidence" value="ECO:0007669"/>
    <property type="project" value="TreeGrafter"/>
</dbReference>
<name>A0A0G2ETQ2_PHACM</name>
<dbReference type="GO" id="GO:0017056">
    <property type="term" value="F:structural constituent of nuclear pore"/>
    <property type="evidence" value="ECO:0007669"/>
    <property type="project" value="TreeGrafter"/>
</dbReference>
<dbReference type="GO" id="GO:0044613">
    <property type="term" value="C:nuclear pore central transport channel"/>
    <property type="evidence" value="ECO:0007669"/>
    <property type="project" value="TreeGrafter"/>
</dbReference>
<feature type="coiled-coil region" evidence="4">
    <location>
        <begin position="410"/>
        <end position="437"/>
    </location>
</feature>